<protein>
    <submittedName>
        <fullName evidence="2">Insertion element IS2 transposase InsD</fullName>
    </submittedName>
</protein>
<dbReference type="AlphaFoldDB" id="T1AS76"/>
<dbReference type="PROSITE" id="PS50994">
    <property type="entry name" value="INTEGRASE"/>
    <property type="match status" value="1"/>
</dbReference>
<dbReference type="InterPro" id="IPR012337">
    <property type="entry name" value="RNaseH-like_sf"/>
</dbReference>
<dbReference type="PANTHER" id="PTHR46889:SF4">
    <property type="entry name" value="TRANSPOSASE INSO FOR INSERTION SEQUENCE ELEMENT IS911B-RELATED"/>
    <property type="match status" value="1"/>
</dbReference>
<dbReference type="SUPFAM" id="SSF53098">
    <property type="entry name" value="Ribonuclease H-like"/>
    <property type="match status" value="1"/>
</dbReference>
<reference evidence="2" key="1">
    <citation type="submission" date="2013-08" db="EMBL/GenBank/DDBJ databases">
        <authorList>
            <person name="Mendez C."/>
            <person name="Richter M."/>
            <person name="Ferrer M."/>
            <person name="Sanchez J."/>
        </authorList>
    </citation>
    <scope>NUCLEOTIDE SEQUENCE</scope>
</reference>
<dbReference type="Gene3D" id="3.30.420.10">
    <property type="entry name" value="Ribonuclease H-like superfamily/Ribonuclease H"/>
    <property type="match status" value="1"/>
</dbReference>
<dbReference type="InterPro" id="IPR036397">
    <property type="entry name" value="RNaseH_sf"/>
</dbReference>
<accession>T1AS76</accession>
<dbReference type="Pfam" id="PF00665">
    <property type="entry name" value="rve"/>
    <property type="match status" value="1"/>
</dbReference>
<evidence type="ECO:0000313" key="2">
    <source>
        <dbReference type="EMBL" id="EQD43574.1"/>
    </source>
</evidence>
<sequence>MWLEGLGRPRHFPRPRVPESGNLSAARPNERWYTDLTYIDTTDQGPVPLMSILDGCTREIVSWELYRSCGASEALAVVERAVERRFPKTLRATGTLLVTDGGPQFTAERFREGVRRLGLEPRATRKRKPEDNGMIESFQGHFKHDYLWVREPGTYVETRGWVRAGMDDYNEVRPHSSLSYLAPVEFAKKIAEEDHQ</sequence>
<dbReference type="EMBL" id="AUZY01009063">
    <property type="protein sequence ID" value="EQD43574.1"/>
    <property type="molecule type" value="Genomic_DNA"/>
</dbReference>
<reference evidence="2" key="2">
    <citation type="journal article" date="2014" name="ISME J.">
        <title>Microbial stratification in low pH oxic and suboxic macroscopic growths along an acid mine drainage.</title>
        <authorList>
            <person name="Mendez-Garcia C."/>
            <person name="Mesa V."/>
            <person name="Sprenger R.R."/>
            <person name="Richter M."/>
            <person name="Diez M.S."/>
            <person name="Solano J."/>
            <person name="Bargiela R."/>
            <person name="Golyshina O.V."/>
            <person name="Manteca A."/>
            <person name="Ramos J.L."/>
            <person name="Gallego J.R."/>
            <person name="Llorente I."/>
            <person name="Martins Dos Santos V.A."/>
            <person name="Jensen O.N."/>
            <person name="Pelaez A.I."/>
            <person name="Sanchez J."/>
            <person name="Ferrer M."/>
        </authorList>
    </citation>
    <scope>NUCLEOTIDE SEQUENCE</scope>
</reference>
<dbReference type="InterPro" id="IPR050900">
    <property type="entry name" value="Transposase_IS3/IS150/IS904"/>
</dbReference>
<name>T1AS76_9ZZZZ</name>
<gene>
    <name evidence="2" type="ORF">B1B_13750</name>
</gene>
<dbReference type="GO" id="GO:0003676">
    <property type="term" value="F:nucleic acid binding"/>
    <property type="evidence" value="ECO:0007669"/>
    <property type="project" value="InterPro"/>
</dbReference>
<proteinExistence type="predicted"/>
<comment type="caution">
    <text evidence="2">The sequence shown here is derived from an EMBL/GenBank/DDBJ whole genome shotgun (WGS) entry which is preliminary data.</text>
</comment>
<dbReference type="InterPro" id="IPR001584">
    <property type="entry name" value="Integrase_cat-core"/>
</dbReference>
<organism evidence="2">
    <name type="scientific">mine drainage metagenome</name>
    <dbReference type="NCBI Taxonomy" id="410659"/>
    <lineage>
        <taxon>unclassified sequences</taxon>
        <taxon>metagenomes</taxon>
        <taxon>ecological metagenomes</taxon>
    </lineage>
</organism>
<dbReference type="GO" id="GO:0015074">
    <property type="term" value="P:DNA integration"/>
    <property type="evidence" value="ECO:0007669"/>
    <property type="project" value="InterPro"/>
</dbReference>
<feature type="domain" description="Integrase catalytic" evidence="1">
    <location>
        <begin position="24"/>
        <end position="191"/>
    </location>
</feature>
<evidence type="ECO:0000259" key="1">
    <source>
        <dbReference type="PROSITE" id="PS50994"/>
    </source>
</evidence>
<dbReference type="PANTHER" id="PTHR46889">
    <property type="entry name" value="TRANSPOSASE INSF FOR INSERTION SEQUENCE IS3B-RELATED"/>
    <property type="match status" value="1"/>
</dbReference>